<dbReference type="PANTHER" id="PTHR10339:SF1">
    <property type="entry name" value="ECTO-ADP-RIBOSYLTRANSFERASE 4"/>
    <property type="match status" value="1"/>
</dbReference>
<dbReference type="Ensembl" id="ENSCPVT00000000842.2">
    <property type="protein sequence ID" value="ENSCPVP00000000812.2"/>
    <property type="gene ID" value="ENSCPVG00000016826.1"/>
</dbReference>
<dbReference type="FunFam" id="3.90.176.10:FF:000001">
    <property type="entry name" value="NAD(P)(+)--arginine ADP-ribosyltransferase"/>
    <property type="match status" value="1"/>
</dbReference>
<comment type="catalytic activity">
    <reaction evidence="9 10">
        <text>L-arginyl-[protein] + NAD(+) = N(omega)-(ADP-D-ribosyl)-L-arginyl-[protein] + nicotinamide + H(+)</text>
        <dbReference type="Rhea" id="RHEA:19149"/>
        <dbReference type="Rhea" id="RHEA-COMP:10532"/>
        <dbReference type="Rhea" id="RHEA-COMP:15087"/>
        <dbReference type="ChEBI" id="CHEBI:15378"/>
        <dbReference type="ChEBI" id="CHEBI:17154"/>
        <dbReference type="ChEBI" id="CHEBI:29965"/>
        <dbReference type="ChEBI" id="CHEBI:57540"/>
        <dbReference type="ChEBI" id="CHEBI:142554"/>
        <dbReference type="EC" id="2.4.2.31"/>
    </reaction>
</comment>
<evidence type="ECO:0000256" key="10">
    <source>
        <dbReference type="RuleBase" id="RU361228"/>
    </source>
</evidence>
<sequence>MASLAQTFARLLPTMALLARTLALLAMTLTITAIKVVPLDMARDSFDDQYRGCGSAMMAVLPALHIFELQVNPLFTQTWVKAKAEWRKRGSHVFPLASPDQAVAVMAYSTKDIYKDFNAAVRVAGRSRQEYRNKFHFKTLHFLLTQALKKLRHTQKAKCHHVFRGVHDVRFQARRGQRVRFGQFTSTSLSKEVAQKYGTDTIFEVRTCHGVDIQAFSFYLSNREVLIPPYETFEVTKVTRNGKRAWISLRSTGTYSKHNCAWLEGPRQRHPVLGTPNMETGDTHDRTQGVRTLPATCGNTH</sequence>
<evidence type="ECO:0000256" key="3">
    <source>
        <dbReference type="ARBA" id="ARBA00022679"/>
    </source>
</evidence>
<keyword evidence="7 10" id="KW-0520">NAD</keyword>
<reference evidence="12" key="3">
    <citation type="submission" date="2025-09" db="UniProtKB">
        <authorList>
            <consortium name="Ensembl"/>
        </authorList>
    </citation>
    <scope>IDENTIFICATION</scope>
</reference>
<accession>A0A8U8CDV4</accession>
<evidence type="ECO:0000256" key="6">
    <source>
        <dbReference type="ARBA" id="ARBA00022857"/>
    </source>
</evidence>
<dbReference type="Pfam" id="PF01129">
    <property type="entry name" value="ART"/>
    <property type="match status" value="1"/>
</dbReference>
<evidence type="ECO:0000313" key="13">
    <source>
        <dbReference type="Proteomes" id="UP000694382"/>
    </source>
</evidence>
<dbReference type="GO" id="GO:0106274">
    <property type="term" value="F:NAD+-protein-arginine ADP-ribosyltransferase activity"/>
    <property type="evidence" value="ECO:0007669"/>
    <property type="project" value="UniProtKB-EC"/>
</dbReference>
<evidence type="ECO:0000313" key="12">
    <source>
        <dbReference type="Ensembl" id="ENSCPVP00000000812.2"/>
    </source>
</evidence>
<evidence type="ECO:0000256" key="2">
    <source>
        <dbReference type="ARBA" id="ARBA00022676"/>
    </source>
</evidence>
<evidence type="ECO:0000256" key="4">
    <source>
        <dbReference type="ARBA" id="ARBA00022695"/>
    </source>
</evidence>
<accession>A0A8C3M8R5</accession>
<dbReference type="GO" id="GO:0044194">
    <property type="term" value="C:cytolytic granule"/>
    <property type="evidence" value="ECO:0007669"/>
    <property type="project" value="UniProtKB-ARBA"/>
</dbReference>
<evidence type="ECO:0000256" key="9">
    <source>
        <dbReference type="ARBA" id="ARBA00047597"/>
    </source>
</evidence>
<dbReference type="Proteomes" id="UP000694382">
    <property type="component" value="Chromosome 2"/>
</dbReference>
<dbReference type="PROSITE" id="PS01291">
    <property type="entry name" value="ART"/>
    <property type="match status" value="1"/>
</dbReference>
<reference evidence="12" key="1">
    <citation type="submission" date="2020-02" db="EMBL/GenBank/DDBJ databases">
        <authorList>
            <person name="Enbody D E."/>
            <person name="Pettersson E M."/>
        </authorList>
    </citation>
    <scope>NUCLEOTIDE SEQUENCE [LARGE SCALE GENOMIC DNA]</scope>
</reference>
<evidence type="ECO:0000256" key="7">
    <source>
        <dbReference type="ARBA" id="ARBA00023027"/>
    </source>
</evidence>
<organism evidence="12 13">
    <name type="scientific">Geospiza parvula</name>
    <name type="common">Small tree-finch</name>
    <name type="synonym">Camarhynchus parvulus</name>
    <dbReference type="NCBI Taxonomy" id="87175"/>
    <lineage>
        <taxon>Eukaryota</taxon>
        <taxon>Metazoa</taxon>
        <taxon>Chordata</taxon>
        <taxon>Craniata</taxon>
        <taxon>Vertebrata</taxon>
        <taxon>Euteleostomi</taxon>
        <taxon>Archelosauria</taxon>
        <taxon>Archosauria</taxon>
        <taxon>Dinosauria</taxon>
        <taxon>Saurischia</taxon>
        <taxon>Theropoda</taxon>
        <taxon>Coelurosauria</taxon>
        <taxon>Aves</taxon>
        <taxon>Neognathae</taxon>
        <taxon>Neoaves</taxon>
        <taxon>Telluraves</taxon>
        <taxon>Australaves</taxon>
        <taxon>Passeriformes</taxon>
        <taxon>Thraupidae</taxon>
        <taxon>Camarhynchus</taxon>
    </lineage>
</organism>
<name>A0A8C3M8R5_GEOPR</name>
<proteinExistence type="inferred from homology"/>
<dbReference type="GO" id="GO:0046677">
    <property type="term" value="P:response to antibiotic"/>
    <property type="evidence" value="ECO:0007669"/>
    <property type="project" value="UniProtKB-ARBA"/>
</dbReference>
<keyword evidence="5" id="KW-0732">Signal</keyword>
<evidence type="ECO:0000256" key="8">
    <source>
        <dbReference type="ARBA" id="ARBA00023157"/>
    </source>
</evidence>
<dbReference type="SUPFAM" id="SSF56399">
    <property type="entry name" value="ADP-ribosylation"/>
    <property type="match status" value="1"/>
</dbReference>
<reference evidence="12" key="2">
    <citation type="submission" date="2025-08" db="UniProtKB">
        <authorList>
            <consortium name="Ensembl"/>
        </authorList>
    </citation>
    <scope>IDENTIFICATION</scope>
</reference>
<comment type="similarity">
    <text evidence="1 10">Belongs to the Arg-specific ADP-ribosyltransferase family.</text>
</comment>
<evidence type="ECO:0000256" key="5">
    <source>
        <dbReference type="ARBA" id="ARBA00022729"/>
    </source>
</evidence>
<dbReference type="GO" id="GO:0016779">
    <property type="term" value="F:nucleotidyltransferase activity"/>
    <property type="evidence" value="ECO:0007669"/>
    <property type="project" value="UniProtKB-KW"/>
</dbReference>
<dbReference type="Gene3D" id="3.90.176.10">
    <property type="entry name" value="Toxin ADP-ribosyltransferase, Chain A, domain 1"/>
    <property type="match status" value="1"/>
</dbReference>
<dbReference type="EC" id="2.4.2.31" evidence="10"/>
<evidence type="ECO:0000256" key="11">
    <source>
        <dbReference type="SAM" id="MobiDB-lite"/>
    </source>
</evidence>
<dbReference type="GO" id="GO:0005615">
    <property type="term" value="C:extracellular space"/>
    <property type="evidence" value="ECO:0007669"/>
    <property type="project" value="UniProtKB-ARBA"/>
</dbReference>
<dbReference type="PRINTS" id="PR00970">
    <property type="entry name" value="RIBTRNSFRASE"/>
</dbReference>
<feature type="region of interest" description="Disordered" evidence="11">
    <location>
        <begin position="279"/>
        <end position="301"/>
    </location>
</feature>
<keyword evidence="8" id="KW-1015">Disulfide bond</keyword>
<keyword evidence="6 10" id="KW-0521">NADP</keyword>
<keyword evidence="13" id="KW-1185">Reference proteome</keyword>
<evidence type="ECO:0000256" key="1">
    <source>
        <dbReference type="ARBA" id="ARBA00009558"/>
    </source>
</evidence>
<keyword evidence="4" id="KW-0548">Nucleotidyltransferase</keyword>
<dbReference type="InterPro" id="IPR000768">
    <property type="entry name" value="ART"/>
</dbReference>
<dbReference type="AlphaFoldDB" id="A0A8C3M8R5"/>
<dbReference type="PROSITE" id="PS51996">
    <property type="entry name" value="TR_MART"/>
    <property type="match status" value="1"/>
</dbReference>
<dbReference type="GO" id="GO:0003950">
    <property type="term" value="F:NAD+ poly-ADP-ribosyltransferase activity"/>
    <property type="evidence" value="ECO:0007669"/>
    <property type="project" value="TreeGrafter"/>
</dbReference>
<protein>
    <recommendedName>
        <fullName evidence="10">NAD(P)(+)--arginine ADP-ribosyltransferase</fullName>
        <ecNumber evidence="10">2.4.2.31</ecNumber>
    </recommendedName>
    <alternativeName>
        <fullName evidence="10">Mono(ADP-ribosyl)transferase</fullName>
    </alternativeName>
</protein>
<dbReference type="PANTHER" id="PTHR10339">
    <property type="entry name" value="ADP-RIBOSYLTRANSFERASE"/>
    <property type="match status" value="1"/>
</dbReference>
<keyword evidence="3 10" id="KW-0808">Transferase</keyword>
<keyword evidence="2 10" id="KW-0328">Glycosyltransferase</keyword>
<dbReference type="InterPro" id="IPR050999">
    <property type="entry name" value="ADP-ribosyltransferase_ARG"/>
</dbReference>